<feature type="transmembrane region" description="Helical" evidence="1">
    <location>
        <begin position="66"/>
        <end position="89"/>
    </location>
</feature>
<dbReference type="AlphaFoldDB" id="A0A0M2NXN5"/>
<evidence type="ECO:0008006" key="4">
    <source>
        <dbReference type="Google" id="ProtNLM"/>
    </source>
</evidence>
<comment type="caution">
    <text evidence="2">The sequence shown here is derived from an EMBL/GenBank/DDBJ whole genome shotgun (WGS) entry which is preliminary data.</text>
</comment>
<evidence type="ECO:0000256" key="1">
    <source>
        <dbReference type="SAM" id="Phobius"/>
    </source>
</evidence>
<gene>
    <name evidence="2" type="ORF">UF66_2000</name>
</gene>
<proteinExistence type="predicted"/>
<dbReference type="Proteomes" id="UP000034455">
    <property type="component" value="Unassembled WGS sequence"/>
</dbReference>
<evidence type="ECO:0000313" key="3">
    <source>
        <dbReference type="Proteomes" id="UP000034455"/>
    </source>
</evidence>
<keyword evidence="1" id="KW-0812">Transmembrane</keyword>
<protein>
    <recommendedName>
        <fullName evidence="4">Staphylococcal protein</fullName>
    </recommendedName>
</protein>
<dbReference type="PATRIC" id="fig|74704.6.peg.2057"/>
<dbReference type="GeneID" id="58097231"/>
<dbReference type="RefSeq" id="WP_019468071.1">
    <property type="nucleotide sequence ID" value="NZ_BKAS01000032.1"/>
</dbReference>
<sequence length="149" mass="17497">MKANIFKQKVKKHLWFLNKKEKHQLDQVLTNVLDKHHEEELNRPIAFSNQFLKNYIFEEKIVSSTYFFMLLISILFTYIILLGLFLFALLTSLSSVQFFIKPEVDLSSVIVILTLIGAVLLLIISLYLIKVVTGYFTKKLLEYKHNRSL</sequence>
<evidence type="ECO:0000313" key="2">
    <source>
        <dbReference type="EMBL" id="KKI62715.1"/>
    </source>
</evidence>
<name>A0A0M2NXN5_STACC</name>
<keyword evidence="1" id="KW-1133">Transmembrane helix</keyword>
<accession>A0A0M2NXN5</accession>
<dbReference type="EMBL" id="LAKJ01000037">
    <property type="protein sequence ID" value="KKI62715.1"/>
    <property type="molecule type" value="Genomic_DNA"/>
</dbReference>
<keyword evidence="1" id="KW-0472">Membrane</keyword>
<reference evidence="2 3" key="1">
    <citation type="submission" date="2015-03" db="EMBL/GenBank/DDBJ databases">
        <title>Genome Assembly of Staphylococcus cohnii subsp. cohnii strain G22B2.</title>
        <authorList>
            <person name="Nair G."/>
            <person name="Kaur G."/>
            <person name="Khatri I."/>
            <person name="Singh N.K."/>
            <person name="Sathyabama S."/>
            <person name="Maurya S.K."/>
            <person name="Subramanian S."/>
            <person name="Agrewala J.N."/>
            <person name="Mayilraj S."/>
        </authorList>
    </citation>
    <scope>NUCLEOTIDE SEQUENCE [LARGE SCALE GENOMIC DNA]</scope>
    <source>
        <strain evidence="2 3">G22B2</strain>
    </source>
</reference>
<feature type="transmembrane region" description="Helical" evidence="1">
    <location>
        <begin position="109"/>
        <end position="129"/>
    </location>
</feature>
<organism evidence="2 3">
    <name type="scientific">Staphylococcus cohnii subsp. cohnii</name>
    <dbReference type="NCBI Taxonomy" id="74704"/>
    <lineage>
        <taxon>Bacteria</taxon>
        <taxon>Bacillati</taxon>
        <taxon>Bacillota</taxon>
        <taxon>Bacilli</taxon>
        <taxon>Bacillales</taxon>
        <taxon>Staphylococcaceae</taxon>
        <taxon>Staphylococcus</taxon>
        <taxon>Staphylococcus cohnii species complex</taxon>
    </lineage>
</organism>